<evidence type="ECO:0000313" key="2">
    <source>
        <dbReference type="Proteomes" id="UP000716291"/>
    </source>
</evidence>
<sequence length="210" mass="24624">MVHLPTTFFRRLNSVIYQFVCHNCKPKIKYTQLCLDPKLGGLGLLDPQIQRHNLQIRWLRQVLEDNHPQACSQPILLDQYTSFPFRKYWNKTGTFFPLLRLHPAAHVNNFMQNIYKTVDSFGYADTQQAKCTPATLLRLPLSAIFAMIPADYWITRSRHKKLKVSQFFTYDHHFGCIRPLLSSDQPFSPRLVSKLSRDIHNRTIKLNQPI</sequence>
<accession>A0A9P6XHH0</accession>
<dbReference type="AlphaFoldDB" id="A0A9P6XHH0"/>
<name>A0A9P6XHH0_RHIOR</name>
<keyword evidence="2" id="KW-1185">Reference proteome</keyword>
<organism evidence="1 2">
    <name type="scientific">Rhizopus oryzae</name>
    <name type="common">Mucormycosis agent</name>
    <name type="synonym">Rhizopus arrhizus var. delemar</name>
    <dbReference type="NCBI Taxonomy" id="64495"/>
    <lineage>
        <taxon>Eukaryota</taxon>
        <taxon>Fungi</taxon>
        <taxon>Fungi incertae sedis</taxon>
        <taxon>Mucoromycota</taxon>
        <taxon>Mucoromycotina</taxon>
        <taxon>Mucoromycetes</taxon>
        <taxon>Mucorales</taxon>
        <taxon>Mucorineae</taxon>
        <taxon>Rhizopodaceae</taxon>
        <taxon>Rhizopus</taxon>
    </lineage>
</organism>
<dbReference type="EMBL" id="JAANQT010000178">
    <property type="protein sequence ID" value="KAG1313618.1"/>
    <property type="molecule type" value="Genomic_DNA"/>
</dbReference>
<comment type="caution">
    <text evidence="1">The sequence shown here is derived from an EMBL/GenBank/DDBJ whole genome shotgun (WGS) entry which is preliminary data.</text>
</comment>
<gene>
    <name evidence="1" type="ORF">G6F64_002113</name>
</gene>
<evidence type="ECO:0000313" key="1">
    <source>
        <dbReference type="EMBL" id="KAG1313618.1"/>
    </source>
</evidence>
<proteinExistence type="predicted"/>
<reference evidence="1" key="1">
    <citation type="journal article" date="2020" name="Microb. Genom.">
        <title>Genetic diversity of clinical and environmental Mucorales isolates obtained from an investigation of mucormycosis cases among solid organ transplant recipients.</title>
        <authorList>
            <person name="Nguyen M.H."/>
            <person name="Kaul D."/>
            <person name="Muto C."/>
            <person name="Cheng S.J."/>
            <person name="Richter R.A."/>
            <person name="Bruno V.M."/>
            <person name="Liu G."/>
            <person name="Beyhan S."/>
            <person name="Sundermann A.J."/>
            <person name="Mounaud S."/>
            <person name="Pasculle A.W."/>
            <person name="Nierman W.C."/>
            <person name="Driscoll E."/>
            <person name="Cumbie R."/>
            <person name="Clancy C.J."/>
            <person name="Dupont C.L."/>
        </authorList>
    </citation>
    <scope>NUCLEOTIDE SEQUENCE</scope>
    <source>
        <strain evidence="1">GL11</strain>
    </source>
</reference>
<protein>
    <submittedName>
        <fullName evidence="1">Uncharacterized protein</fullName>
    </submittedName>
</protein>
<dbReference type="Proteomes" id="UP000716291">
    <property type="component" value="Unassembled WGS sequence"/>
</dbReference>